<dbReference type="PANTHER" id="PTHR30204">
    <property type="entry name" value="REDOX-CYCLING DRUG-SENSING TRANSCRIPTIONAL ACTIVATOR SOXR"/>
    <property type="match status" value="1"/>
</dbReference>
<dbReference type="STRING" id="1126833.VN24_00420"/>
<dbReference type="Pfam" id="PF13411">
    <property type="entry name" value="MerR_1"/>
    <property type="match status" value="1"/>
</dbReference>
<dbReference type="AlphaFoldDB" id="A0A0D5NDY7"/>
<reference evidence="5" key="2">
    <citation type="submission" date="2015-03" db="EMBL/GenBank/DDBJ databases">
        <title>Genome sequence of Paenibacillus beijingensis strain DSM 24997T.</title>
        <authorList>
            <person name="Kwak Y."/>
            <person name="Shin J.-H."/>
        </authorList>
    </citation>
    <scope>NUCLEOTIDE SEQUENCE [LARGE SCALE GENOMIC DNA]</scope>
    <source>
        <strain evidence="5">DSM 24997</strain>
    </source>
</reference>
<dbReference type="SMART" id="SM00422">
    <property type="entry name" value="HTH_MERR"/>
    <property type="match status" value="1"/>
</dbReference>
<dbReference type="GO" id="GO:0003677">
    <property type="term" value="F:DNA binding"/>
    <property type="evidence" value="ECO:0007669"/>
    <property type="project" value="UniProtKB-KW"/>
</dbReference>
<evidence type="ECO:0000256" key="1">
    <source>
        <dbReference type="ARBA" id="ARBA00023125"/>
    </source>
</evidence>
<dbReference type="HOGENOM" id="CLU_060077_6_0_9"/>
<proteinExistence type="predicted"/>
<reference evidence="4 5" key="1">
    <citation type="journal article" date="2015" name="J. Biotechnol.">
        <title>Complete genome sequence of Paenibacillus beijingensis 7188(T) (=DSM 24997(T)), a novel rhizobacterium from jujube garden soil.</title>
        <authorList>
            <person name="Kwak Y."/>
            <person name="Shin J.H."/>
        </authorList>
    </citation>
    <scope>NUCLEOTIDE SEQUENCE [LARGE SCALE GENOMIC DNA]</scope>
    <source>
        <strain evidence="4 5">DSM 24997</strain>
    </source>
</reference>
<organism evidence="4 5">
    <name type="scientific">Paenibacillus beijingensis</name>
    <dbReference type="NCBI Taxonomy" id="1126833"/>
    <lineage>
        <taxon>Bacteria</taxon>
        <taxon>Bacillati</taxon>
        <taxon>Bacillota</taxon>
        <taxon>Bacilli</taxon>
        <taxon>Bacillales</taxon>
        <taxon>Paenibacillaceae</taxon>
        <taxon>Paenibacillus</taxon>
    </lineage>
</organism>
<sequence>MENTKLLRIGELSKRANVSPRTIDYYTSVGLIEPFKRSDKNYRLYNDETLKRLERIEQLKKEKYTLDEIKETLNTWSKVSSVQHVSQKLTDLQLNLTQLERQVKELEPVIEQLKPKQAHQLFNRLMPQTAACIEALMILVNKGSFM</sequence>
<dbReference type="Gene3D" id="1.10.1660.10">
    <property type="match status" value="1"/>
</dbReference>
<dbReference type="InterPro" id="IPR000551">
    <property type="entry name" value="MerR-type_HTH_dom"/>
</dbReference>
<evidence type="ECO:0000259" key="3">
    <source>
        <dbReference type="PROSITE" id="PS50937"/>
    </source>
</evidence>
<evidence type="ECO:0000313" key="5">
    <source>
        <dbReference type="Proteomes" id="UP000032633"/>
    </source>
</evidence>
<dbReference type="OrthoDB" id="166060at2"/>
<keyword evidence="2" id="KW-0175">Coiled coil</keyword>
<name>A0A0D5NDY7_9BACL</name>
<keyword evidence="5" id="KW-1185">Reference proteome</keyword>
<dbReference type="Proteomes" id="UP000032633">
    <property type="component" value="Chromosome"/>
</dbReference>
<dbReference type="PANTHER" id="PTHR30204:SF95">
    <property type="entry name" value="HTH-TYPE TRANSCRIPTIONAL REGULATOR CUER"/>
    <property type="match status" value="1"/>
</dbReference>
<keyword evidence="1" id="KW-0238">DNA-binding</keyword>
<dbReference type="GO" id="GO:0003700">
    <property type="term" value="F:DNA-binding transcription factor activity"/>
    <property type="evidence" value="ECO:0007669"/>
    <property type="project" value="InterPro"/>
</dbReference>
<dbReference type="SUPFAM" id="SSF46955">
    <property type="entry name" value="Putative DNA-binding domain"/>
    <property type="match status" value="1"/>
</dbReference>
<protein>
    <submittedName>
        <fullName evidence="4">Transcriptional regulator</fullName>
    </submittedName>
</protein>
<gene>
    <name evidence="4" type="ORF">VN24_00420</name>
</gene>
<evidence type="ECO:0000313" key="4">
    <source>
        <dbReference type="EMBL" id="AJY73370.1"/>
    </source>
</evidence>
<feature type="coiled-coil region" evidence="2">
    <location>
        <begin position="82"/>
        <end position="109"/>
    </location>
</feature>
<dbReference type="PATRIC" id="fig|1126833.4.peg.97"/>
<dbReference type="RefSeq" id="WP_045668805.1">
    <property type="nucleotide sequence ID" value="NZ_CP011058.1"/>
</dbReference>
<dbReference type="KEGG" id="pbj:VN24_00420"/>
<dbReference type="EMBL" id="CP011058">
    <property type="protein sequence ID" value="AJY73370.1"/>
    <property type="molecule type" value="Genomic_DNA"/>
</dbReference>
<feature type="domain" description="HTH merR-type" evidence="3">
    <location>
        <begin position="6"/>
        <end position="75"/>
    </location>
</feature>
<accession>A0A0D5NDY7</accession>
<dbReference type="InterPro" id="IPR009061">
    <property type="entry name" value="DNA-bd_dom_put_sf"/>
</dbReference>
<dbReference type="PROSITE" id="PS50937">
    <property type="entry name" value="HTH_MERR_2"/>
    <property type="match status" value="1"/>
</dbReference>
<evidence type="ECO:0000256" key="2">
    <source>
        <dbReference type="SAM" id="Coils"/>
    </source>
</evidence>
<dbReference type="InterPro" id="IPR047057">
    <property type="entry name" value="MerR_fam"/>
</dbReference>